<proteinExistence type="predicted"/>
<dbReference type="EMBL" id="CM039173">
    <property type="protein sequence ID" value="KAH9771526.1"/>
    <property type="molecule type" value="Genomic_DNA"/>
</dbReference>
<accession>A0ACB8LDH6</accession>
<gene>
    <name evidence="1" type="ORF">KPL71_012736</name>
</gene>
<sequence>MAEKQLEILRGYELRLLRCTLAPPPSDLRIQSQPLNEESQCSLLPLHEHINSLIDSIESGHYLQALSSDAAKLVLDTVDFVDINDSAECADCVYSALLQRVEAFIVNDSENDVDKACRVILLMCLSIAALFWFTQCNVTGPLVDNLPNCRFPLEVSTLEGNELIEWENWARYQLMSVGSDLLGKFSYLQYIVFAKMLLMKTNDLLFDATVLPVNGIRTISWWLTRLLLMHQRILDERSSSLYDLLKVYMAETLQHFGTLENVTTYWGNQLHDIDPSEIVSTVHLEAGLLEHIYRRVDSCRKHFESAEVAAGLQLSVTGILGFRTVHQVEPKAQMVLVANTSSSNTSDVCPSINQAIHTHDSTIGDASDVFVTPKLLGNSHESESGVQCIHAGGSAAHLKAIQQAVILSRCLLIEKSSRQDEMQRRDMAPYIEAIDSQQSSCFILKFFCDLLRIRWESTRSRTKGRALEMMDKLVEGISNSSPSVTQRIPFCYVIYVPTIPALRKEYAELLVSCGLIGEAIKIFEDLELWDNLIYCNCLLGKKAAAVELIKARLSEKPNDPRLWCSLGDVTNNDACYEKALEVSNDKSARAKRSLARSAYNRGEYETSKILWEAAMALNSLYPDGWFALGAAALKARDVEKALDGFTRAVQLDPDNGEAWNNIACLYALFFVIVSFHPRSVFFNMVHMIKKKSKEAFIAFKEALKRNSWQLWENYSHVALDVGNIGQALEAVQMVLNMTHNKRIDTELLERIVLDLEGRASIIESESCRTTHNLNRTNNSCAKDLPVEFVHVSSPEESIMGRSRENEHLIEFLGKILQQVVRSESSADMWGLYARWLKSKGDLTMCSEALLKQVRSYQGSDLWKDRDRFKRFSYASLELCKVYMEISSSCGSRRELFAAEMHLKNAEGFSDMEEFRDLQACLDEVKTKLQSGPVAT</sequence>
<reference evidence="2" key="1">
    <citation type="journal article" date="2023" name="Hortic. Res.">
        <title>A chromosome-level phased genome enabling allele-level studies in sweet orange: a case study on citrus Huanglongbing tolerance.</title>
        <authorList>
            <person name="Wu B."/>
            <person name="Yu Q."/>
            <person name="Deng Z."/>
            <person name="Duan Y."/>
            <person name="Luo F."/>
            <person name="Gmitter F. Jr."/>
        </authorList>
    </citation>
    <scope>NUCLEOTIDE SEQUENCE [LARGE SCALE GENOMIC DNA]</scope>
    <source>
        <strain evidence="2">cv. Valencia</strain>
    </source>
</reference>
<evidence type="ECO:0000313" key="2">
    <source>
        <dbReference type="Proteomes" id="UP000829398"/>
    </source>
</evidence>
<name>A0ACB8LDH6_CITSI</name>
<organism evidence="1 2">
    <name type="scientific">Citrus sinensis</name>
    <name type="common">Sweet orange</name>
    <name type="synonym">Citrus aurantium var. sinensis</name>
    <dbReference type="NCBI Taxonomy" id="2711"/>
    <lineage>
        <taxon>Eukaryota</taxon>
        <taxon>Viridiplantae</taxon>
        <taxon>Streptophyta</taxon>
        <taxon>Embryophyta</taxon>
        <taxon>Tracheophyta</taxon>
        <taxon>Spermatophyta</taxon>
        <taxon>Magnoliopsida</taxon>
        <taxon>eudicotyledons</taxon>
        <taxon>Gunneridae</taxon>
        <taxon>Pentapetalae</taxon>
        <taxon>rosids</taxon>
        <taxon>malvids</taxon>
        <taxon>Sapindales</taxon>
        <taxon>Rutaceae</taxon>
        <taxon>Aurantioideae</taxon>
        <taxon>Citrus</taxon>
    </lineage>
</organism>
<keyword evidence="2" id="KW-1185">Reference proteome</keyword>
<comment type="caution">
    <text evidence="1">The sequence shown here is derived from an EMBL/GenBank/DDBJ whole genome shotgun (WGS) entry which is preliminary data.</text>
</comment>
<dbReference type="Proteomes" id="UP000829398">
    <property type="component" value="Chromosome 4"/>
</dbReference>
<evidence type="ECO:0000313" key="1">
    <source>
        <dbReference type="EMBL" id="KAH9771526.1"/>
    </source>
</evidence>
<protein>
    <submittedName>
        <fullName evidence="1">TPR REGION domain-containing protein</fullName>
    </submittedName>
</protein>